<accession>A0ABW3KZX7</accession>
<feature type="transmembrane region" description="Helical" evidence="1">
    <location>
        <begin position="12"/>
        <end position="29"/>
    </location>
</feature>
<gene>
    <name evidence="2" type="ORF">ACFQ2J_07820</name>
</gene>
<feature type="transmembrane region" description="Helical" evidence="1">
    <location>
        <begin position="41"/>
        <end position="58"/>
    </location>
</feature>
<dbReference type="EMBL" id="JBHTKL010000001">
    <property type="protein sequence ID" value="MFD1019106.1"/>
    <property type="molecule type" value="Genomic_DNA"/>
</dbReference>
<reference evidence="3" key="1">
    <citation type="journal article" date="2019" name="Int. J. Syst. Evol. Microbiol.">
        <title>The Global Catalogue of Microorganisms (GCM) 10K type strain sequencing project: providing services to taxonomists for standard genome sequencing and annotation.</title>
        <authorList>
            <consortium name="The Broad Institute Genomics Platform"/>
            <consortium name="The Broad Institute Genome Sequencing Center for Infectious Disease"/>
            <person name="Wu L."/>
            <person name="Ma J."/>
        </authorList>
    </citation>
    <scope>NUCLEOTIDE SEQUENCE [LARGE SCALE GENOMIC DNA]</scope>
    <source>
        <strain evidence="3">CCUG 56607</strain>
    </source>
</reference>
<protein>
    <recommendedName>
        <fullName evidence="4">DUF3953 domain-containing protein</fullName>
    </recommendedName>
</protein>
<dbReference type="Proteomes" id="UP001596990">
    <property type="component" value="Unassembled WGS sequence"/>
</dbReference>
<name>A0ABW3KZX7_9BACI</name>
<keyword evidence="1" id="KW-0472">Membrane</keyword>
<keyword evidence="1" id="KW-1133">Transmembrane helix</keyword>
<keyword evidence="1" id="KW-0812">Transmembrane</keyword>
<sequence>MENVRRKDTYWNIKYLLLLITLPIAFSLVNNKEAITAAEHISLIAIIVLLLFAGVMGLTEEYQPLKVYGALYLSSGIVIAYLGLVFIW</sequence>
<proteinExistence type="predicted"/>
<comment type="caution">
    <text evidence="2">The sequence shown here is derived from an EMBL/GenBank/DDBJ whole genome shotgun (WGS) entry which is preliminary data.</text>
</comment>
<evidence type="ECO:0000313" key="2">
    <source>
        <dbReference type="EMBL" id="MFD1019106.1"/>
    </source>
</evidence>
<evidence type="ECO:0000256" key="1">
    <source>
        <dbReference type="SAM" id="Phobius"/>
    </source>
</evidence>
<evidence type="ECO:0008006" key="4">
    <source>
        <dbReference type="Google" id="ProtNLM"/>
    </source>
</evidence>
<keyword evidence="3" id="KW-1185">Reference proteome</keyword>
<organism evidence="2 3">
    <name type="scientific">Thalassobacillus hwangdonensis</name>
    <dbReference type="NCBI Taxonomy" id="546108"/>
    <lineage>
        <taxon>Bacteria</taxon>
        <taxon>Bacillati</taxon>
        <taxon>Bacillota</taxon>
        <taxon>Bacilli</taxon>
        <taxon>Bacillales</taxon>
        <taxon>Bacillaceae</taxon>
        <taxon>Thalassobacillus</taxon>
    </lineage>
</organism>
<evidence type="ECO:0000313" key="3">
    <source>
        <dbReference type="Proteomes" id="UP001596990"/>
    </source>
</evidence>
<feature type="transmembrane region" description="Helical" evidence="1">
    <location>
        <begin position="70"/>
        <end position="87"/>
    </location>
</feature>